<name>A0A371H8H8_MUCPR</name>
<evidence type="ECO:0000313" key="2">
    <source>
        <dbReference type="EMBL" id="RDX99101.1"/>
    </source>
</evidence>
<dbReference type="AlphaFoldDB" id="A0A371H8H8"/>
<dbReference type="Proteomes" id="UP000257109">
    <property type="component" value="Unassembled WGS sequence"/>
</dbReference>
<organism evidence="2 3">
    <name type="scientific">Mucuna pruriens</name>
    <name type="common">Velvet bean</name>
    <name type="synonym">Dolichos pruriens</name>
    <dbReference type="NCBI Taxonomy" id="157652"/>
    <lineage>
        <taxon>Eukaryota</taxon>
        <taxon>Viridiplantae</taxon>
        <taxon>Streptophyta</taxon>
        <taxon>Embryophyta</taxon>
        <taxon>Tracheophyta</taxon>
        <taxon>Spermatophyta</taxon>
        <taxon>Magnoliopsida</taxon>
        <taxon>eudicotyledons</taxon>
        <taxon>Gunneridae</taxon>
        <taxon>Pentapetalae</taxon>
        <taxon>rosids</taxon>
        <taxon>fabids</taxon>
        <taxon>Fabales</taxon>
        <taxon>Fabaceae</taxon>
        <taxon>Papilionoideae</taxon>
        <taxon>50 kb inversion clade</taxon>
        <taxon>NPAAA clade</taxon>
        <taxon>indigoferoid/millettioid clade</taxon>
        <taxon>Phaseoleae</taxon>
        <taxon>Mucuna</taxon>
    </lineage>
</organism>
<dbReference type="EMBL" id="QJKJ01003305">
    <property type="protein sequence ID" value="RDX99101.1"/>
    <property type="molecule type" value="Genomic_DNA"/>
</dbReference>
<reference evidence="2" key="1">
    <citation type="submission" date="2018-05" db="EMBL/GenBank/DDBJ databases">
        <title>Draft genome of Mucuna pruriens seed.</title>
        <authorList>
            <person name="Nnadi N.E."/>
            <person name="Vos R."/>
            <person name="Hasami M.H."/>
            <person name="Devisetty U.K."/>
            <person name="Aguiy J.C."/>
        </authorList>
    </citation>
    <scope>NUCLEOTIDE SEQUENCE [LARGE SCALE GENOMIC DNA]</scope>
    <source>
        <strain evidence="2">JCA_2017</strain>
    </source>
</reference>
<protein>
    <recommendedName>
        <fullName evidence="1">Retroviral polymerase SH3-like domain-containing protein</fullName>
    </recommendedName>
</protein>
<keyword evidence="3" id="KW-1185">Reference proteome</keyword>
<gene>
    <name evidence="2" type="ORF">CR513_17898</name>
</gene>
<dbReference type="OrthoDB" id="1751476at2759"/>
<evidence type="ECO:0000313" key="3">
    <source>
        <dbReference type="Proteomes" id="UP000257109"/>
    </source>
</evidence>
<comment type="caution">
    <text evidence="2">The sequence shown here is derived from an EMBL/GenBank/DDBJ whole genome shotgun (WGS) entry which is preliminary data.</text>
</comment>
<dbReference type="Pfam" id="PF25597">
    <property type="entry name" value="SH3_retrovirus"/>
    <property type="match status" value="1"/>
</dbReference>
<feature type="domain" description="Retroviral polymerase SH3-like" evidence="1">
    <location>
        <begin position="97"/>
        <end position="146"/>
    </location>
</feature>
<accession>A0A371H8H8</accession>
<feature type="non-terminal residue" evidence="2">
    <location>
        <position position="1"/>
    </location>
</feature>
<dbReference type="InterPro" id="IPR057670">
    <property type="entry name" value="SH3_retrovirus"/>
</dbReference>
<sequence>MDMAQETWLCKLETIFKLKKHNLIRGLPSLMYKANLLCDAWQKGKQVKGSFESKNNCLIRWKTLWTIGHELCSLPTRMNLLKSSWYSINVFKMKKRCEHFILNTKDNLGKFDPKLDKGTFLRYLIVSKAYRVYNSRTLKVEKSIHICICRPKNLVWMMSQKKTRLRLLYGTNQAQVALLSKVEPKNVQDALMDDGWIKAM</sequence>
<evidence type="ECO:0000259" key="1">
    <source>
        <dbReference type="Pfam" id="PF25597"/>
    </source>
</evidence>
<proteinExistence type="predicted"/>